<gene>
    <name evidence="8" type="ORF">Din_000082</name>
</gene>
<evidence type="ECO:0000256" key="5">
    <source>
        <dbReference type="ARBA" id="ARBA00023242"/>
    </source>
</evidence>
<evidence type="ECO:0000313" key="8">
    <source>
        <dbReference type="EMBL" id="MPA30641.1"/>
    </source>
</evidence>
<keyword evidence="6" id="KW-0472">Membrane</keyword>
<dbReference type="SUPFAM" id="SSF101941">
    <property type="entry name" value="NAC domain"/>
    <property type="match status" value="1"/>
</dbReference>
<dbReference type="PANTHER" id="PTHR31744:SF210">
    <property type="entry name" value="NAC DOMAIN-CONTAINING PROTEIN 86-LIKE"/>
    <property type="match status" value="1"/>
</dbReference>
<dbReference type="PROSITE" id="PS51005">
    <property type="entry name" value="NAC"/>
    <property type="match status" value="1"/>
</dbReference>
<feature type="transmembrane region" description="Helical" evidence="6">
    <location>
        <begin position="529"/>
        <end position="551"/>
    </location>
</feature>
<dbReference type="FunFam" id="2.170.150.80:FF:000002">
    <property type="entry name" value="Nac domain-containing protein 86"/>
    <property type="match status" value="1"/>
</dbReference>
<keyword evidence="4" id="KW-0804">Transcription</keyword>
<dbReference type="Pfam" id="PF02365">
    <property type="entry name" value="NAM"/>
    <property type="match status" value="1"/>
</dbReference>
<keyword evidence="6" id="KW-0812">Transmembrane</keyword>
<dbReference type="GO" id="GO:0005634">
    <property type="term" value="C:nucleus"/>
    <property type="evidence" value="ECO:0007669"/>
    <property type="project" value="UniProtKB-SubCell"/>
</dbReference>
<dbReference type="EMBL" id="GHES01000082">
    <property type="protein sequence ID" value="MPA30641.1"/>
    <property type="molecule type" value="Transcribed_RNA"/>
</dbReference>
<sequence length="556" mass="62452">MAIESTTPTASLAPGFRFHPTDEELVRYYLTRKICGKTFRYDAISEIDVYKCEPWDLPGKSRLKCRDLEWYFFSVLDKKYGNGSRTNRATEKGYWKTTGKDRSVLHKSRTVGMKKTLVFHSGRAPRGERTNWVMHEYRLVDEELEKDGIVQDAFVLCRIYRKSGSGPKNGEQYGAPFIEEEWEDDELVMIPGKEAAEELVVGDDDYLNGNDLEQILDARVPSEDAPLPLNFYYGDNSNYVEESMYVNDDVQNHLVGMSENQCDLEHPDGQQLFDLPLQNDVVARTVKHEYIGESSNPVNPEDADYLLAEPFLDATENPLFDEAFLETNDLSKPIEADPSGFDMLEEYLTFFDADDDTSQYMAFDSSKMMGSENLVSDQASLTQKHVNGDTHQEAMASQQLLEGHNNDVASSSKQESAEFKPDIQYPFINSASRMLNSIPAPPAFASEFPAKDAALRLSSASQSSNSVHVTTGMIQIRNVTLSGNGTDWLFGKHGYINITLSFDLSRSNSASLEPSVLSSKAGSAMSRGWLYLMFIWVLILSMSYKIGSYIYTGNAA</sequence>
<evidence type="ECO:0000256" key="3">
    <source>
        <dbReference type="ARBA" id="ARBA00023125"/>
    </source>
</evidence>
<dbReference type="AlphaFoldDB" id="A0A5B6YFV1"/>
<evidence type="ECO:0000256" key="1">
    <source>
        <dbReference type="ARBA" id="ARBA00004123"/>
    </source>
</evidence>
<reference evidence="8" key="1">
    <citation type="submission" date="2019-08" db="EMBL/GenBank/DDBJ databases">
        <title>Reference gene set and small RNA set construction with multiple tissues from Davidia involucrata Baill.</title>
        <authorList>
            <person name="Yang H."/>
            <person name="Zhou C."/>
            <person name="Li G."/>
            <person name="Wang J."/>
            <person name="Gao P."/>
            <person name="Wang M."/>
            <person name="Wang R."/>
            <person name="Zhao Y."/>
        </authorList>
    </citation>
    <scope>NUCLEOTIDE SEQUENCE</scope>
    <source>
        <tissue evidence="8">Mixed with DoveR01_LX</tissue>
    </source>
</reference>
<evidence type="ECO:0000256" key="4">
    <source>
        <dbReference type="ARBA" id="ARBA00023163"/>
    </source>
</evidence>
<evidence type="ECO:0000259" key="7">
    <source>
        <dbReference type="PROSITE" id="PS51005"/>
    </source>
</evidence>
<protein>
    <submittedName>
        <fullName evidence="8">Putative NAC domain-containing protein 78</fullName>
    </submittedName>
</protein>
<keyword evidence="5" id="KW-0539">Nucleus</keyword>
<keyword evidence="6" id="KW-1133">Transmembrane helix</keyword>
<organism evidence="8">
    <name type="scientific">Davidia involucrata</name>
    <name type="common">Dove tree</name>
    <dbReference type="NCBI Taxonomy" id="16924"/>
    <lineage>
        <taxon>Eukaryota</taxon>
        <taxon>Viridiplantae</taxon>
        <taxon>Streptophyta</taxon>
        <taxon>Embryophyta</taxon>
        <taxon>Tracheophyta</taxon>
        <taxon>Spermatophyta</taxon>
        <taxon>Magnoliopsida</taxon>
        <taxon>eudicotyledons</taxon>
        <taxon>Gunneridae</taxon>
        <taxon>Pentapetalae</taxon>
        <taxon>asterids</taxon>
        <taxon>Cornales</taxon>
        <taxon>Nyssaceae</taxon>
        <taxon>Davidia</taxon>
    </lineage>
</organism>
<evidence type="ECO:0000256" key="2">
    <source>
        <dbReference type="ARBA" id="ARBA00023015"/>
    </source>
</evidence>
<accession>A0A5B6YFV1</accession>
<keyword evidence="3" id="KW-0238">DNA-binding</keyword>
<dbReference type="GO" id="GO:0003677">
    <property type="term" value="F:DNA binding"/>
    <property type="evidence" value="ECO:0007669"/>
    <property type="project" value="UniProtKB-KW"/>
</dbReference>
<dbReference type="InterPro" id="IPR003441">
    <property type="entry name" value="NAC-dom"/>
</dbReference>
<keyword evidence="2" id="KW-0805">Transcription regulation</keyword>
<dbReference type="InterPro" id="IPR036093">
    <property type="entry name" value="NAC_dom_sf"/>
</dbReference>
<comment type="subcellular location">
    <subcellularLocation>
        <location evidence="1">Nucleus</location>
    </subcellularLocation>
</comment>
<dbReference type="GO" id="GO:0006355">
    <property type="term" value="P:regulation of DNA-templated transcription"/>
    <property type="evidence" value="ECO:0007669"/>
    <property type="project" value="InterPro"/>
</dbReference>
<proteinExistence type="predicted"/>
<name>A0A5B6YFV1_DAVIN</name>
<evidence type="ECO:0000256" key="6">
    <source>
        <dbReference type="SAM" id="Phobius"/>
    </source>
</evidence>
<dbReference type="Gene3D" id="2.170.150.80">
    <property type="entry name" value="NAC domain"/>
    <property type="match status" value="1"/>
</dbReference>
<feature type="domain" description="NAC" evidence="7">
    <location>
        <begin position="12"/>
        <end position="162"/>
    </location>
</feature>
<dbReference type="PANTHER" id="PTHR31744">
    <property type="entry name" value="PROTEIN CUP-SHAPED COTYLEDON 2-RELATED"/>
    <property type="match status" value="1"/>
</dbReference>